<dbReference type="HAMAP" id="MF_01315">
    <property type="entry name" value="Ribosomal_uS13"/>
    <property type="match status" value="1"/>
</dbReference>
<protein>
    <recommendedName>
        <fullName evidence="6">Ribosomal protein S13</fullName>
    </recommendedName>
</protein>
<dbReference type="SUPFAM" id="SSF46946">
    <property type="entry name" value="S13-like H2TH domain"/>
    <property type="match status" value="1"/>
</dbReference>
<comment type="similarity">
    <text evidence="1">Belongs to the universal ribosomal protein uS13 family.</text>
</comment>
<evidence type="ECO:0000256" key="1">
    <source>
        <dbReference type="ARBA" id="ARBA00008080"/>
    </source>
</evidence>
<dbReference type="GO" id="GO:0005739">
    <property type="term" value="C:mitochondrion"/>
    <property type="evidence" value="ECO:0007669"/>
    <property type="project" value="TreeGrafter"/>
</dbReference>
<evidence type="ECO:0000256" key="2">
    <source>
        <dbReference type="ARBA" id="ARBA00022980"/>
    </source>
</evidence>
<dbReference type="AlphaFoldDB" id="A0AAD8RKD6"/>
<dbReference type="GO" id="GO:0015935">
    <property type="term" value="C:small ribosomal subunit"/>
    <property type="evidence" value="ECO:0007669"/>
    <property type="project" value="TreeGrafter"/>
</dbReference>
<evidence type="ECO:0000256" key="3">
    <source>
        <dbReference type="ARBA" id="ARBA00023274"/>
    </source>
</evidence>
<dbReference type="GO" id="GO:0006412">
    <property type="term" value="P:translation"/>
    <property type="evidence" value="ECO:0007669"/>
    <property type="project" value="InterPro"/>
</dbReference>
<evidence type="ECO:0000313" key="4">
    <source>
        <dbReference type="EMBL" id="KAK1620908.1"/>
    </source>
</evidence>
<dbReference type="GO" id="GO:0003735">
    <property type="term" value="F:structural constituent of ribosome"/>
    <property type="evidence" value="ECO:0007669"/>
    <property type="project" value="InterPro"/>
</dbReference>
<keyword evidence="5" id="KW-1185">Reference proteome</keyword>
<comment type="caution">
    <text evidence="4">The sequence shown here is derived from an EMBL/GenBank/DDBJ whole genome shotgun (WGS) entry which is preliminary data.</text>
</comment>
<organism evidence="4 5">
    <name type="scientific">Lolium multiflorum</name>
    <name type="common">Italian ryegrass</name>
    <name type="synonym">Lolium perenne subsp. multiflorum</name>
    <dbReference type="NCBI Taxonomy" id="4521"/>
    <lineage>
        <taxon>Eukaryota</taxon>
        <taxon>Viridiplantae</taxon>
        <taxon>Streptophyta</taxon>
        <taxon>Embryophyta</taxon>
        <taxon>Tracheophyta</taxon>
        <taxon>Spermatophyta</taxon>
        <taxon>Magnoliopsida</taxon>
        <taxon>Liliopsida</taxon>
        <taxon>Poales</taxon>
        <taxon>Poaceae</taxon>
        <taxon>BOP clade</taxon>
        <taxon>Pooideae</taxon>
        <taxon>Poodae</taxon>
        <taxon>Poeae</taxon>
        <taxon>Poeae Chloroplast Group 2 (Poeae type)</taxon>
        <taxon>Loliodinae</taxon>
        <taxon>Loliinae</taxon>
        <taxon>Lolium</taxon>
    </lineage>
</organism>
<dbReference type="Pfam" id="PF00416">
    <property type="entry name" value="Ribosomal_S13"/>
    <property type="match status" value="1"/>
</dbReference>
<dbReference type="Gene3D" id="4.10.910.10">
    <property type="entry name" value="30s ribosomal protein s13, domain 2"/>
    <property type="match status" value="1"/>
</dbReference>
<dbReference type="InterPro" id="IPR001892">
    <property type="entry name" value="Ribosomal_uS13"/>
</dbReference>
<evidence type="ECO:0000313" key="5">
    <source>
        <dbReference type="Proteomes" id="UP001231189"/>
    </source>
</evidence>
<dbReference type="Proteomes" id="UP001231189">
    <property type="component" value="Unassembled WGS sequence"/>
</dbReference>
<name>A0AAD8RKD6_LOLMU</name>
<gene>
    <name evidence="4" type="ORF">QYE76_026425</name>
</gene>
<keyword evidence="2" id="KW-0689">Ribosomal protein</keyword>
<dbReference type="Gene3D" id="1.10.8.50">
    <property type="match status" value="1"/>
</dbReference>
<dbReference type="EMBL" id="JAUUTY010000006">
    <property type="protein sequence ID" value="KAK1620908.1"/>
    <property type="molecule type" value="Genomic_DNA"/>
</dbReference>
<proteinExistence type="inferred from homology"/>
<dbReference type="FunFam" id="1.10.8.50:FF:000001">
    <property type="entry name" value="30S ribosomal protein S13"/>
    <property type="match status" value="1"/>
</dbReference>
<accession>A0AAD8RKD6</accession>
<keyword evidence="3" id="KW-0687">Ribonucleoprotein</keyword>
<dbReference type="InterPro" id="IPR010979">
    <property type="entry name" value="Ribosomal_uS13-like_H2TH"/>
</dbReference>
<reference evidence="4" key="1">
    <citation type="submission" date="2023-07" db="EMBL/GenBank/DDBJ databases">
        <title>A chromosome-level genome assembly of Lolium multiflorum.</title>
        <authorList>
            <person name="Chen Y."/>
            <person name="Copetti D."/>
            <person name="Kolliker R."/>
            <person name="Studer B."/>
        </authorList>
    </citation>
    <scope>NUCLEOTIDE SEQUENCE</scope>
    <source>
        <strain evidence="4">02402/16</strain>
        <tissue evidence="4">Leaf</tissue>
    </source>
</reference>
<dbReference type="InterPro" id="IPR027437">
    <property type="entry name" value="Rbsml_uS13_C"/>
</dbReference>
<evidence type="ECO:0008006" key="6">
    <source>
        <dbReference type="Google" id="ProtNLM"/>
    </source>
</evidence>
<dbReference type="PANTHER" id="PTHR10871:SF1">
    <property type="entry name" value="SMALL RIBOSOMAL SUBUNIT PROTEIN US13M"/>
    <property type="match status" value="1"/>
</dbReference>
<dbReference type="PANTHER" id="PTHR10871">
    <property type="entry name" value="30S RIBOSOMAL PROTEIN S13/40S RIBOSOMAL PROTEIN S18"/>
    <property type="match status" value="1"/>
</dbReference>
<dbReference type="PROSITE" id="PS50159">
    <property type="entry name" value="RIBOSOMAL_S13_2"/>
    <property type="match status" value="1"/>
</dbReference>
<sequence>MQSRTWSIVRGLARRRAGAAAGAPSGSGSGVGSAQFGGLGPSLHSAGISTGSACMLARQNGGFGDGGFIDSIRIGGVVLPNHKRLEYSLQSIHGIGRARARQILSELNVENKVTKDLSKAEIVTLREEIAKYMIEGDLKRFNRAAIERLEGIKCYKGIRHELALPVRGQRTKTNCRTRKEKRA</sequence>
<dbReference type="GO" id="GO:0003723">
    <property type="term" value="F:RNA binding"/>
    <property type="evidence" value="ECO:0007669"/>
    <property type="project" value="InterPro"/>
</dbReference>